<dbReference type="RefSeq" id="WP_207124971.1">
    <property type="nucleotide sequence ID" value="NZ_BOPO01000039.1"/>
</dbReference>
<dbReference type="Proteomes" id="UP000614996">
    <property type="component" value="Unassembled WGS sequence"/>
</dbReference>
<dbReference type="EMBL" id="BOPO01000039">
    <property type="protein sequence ID" value="GIL27223.1"/>
    <property type="molecule type" value="Genomic_DNA"/>
</dbReference>
<gene>
    <name evidence="1" type="ORF">NUM_24770</name>
</gene>
<comment type="caution">
    <text evidence="1">The sequence shown here is derived from an EMBL/GenBank/DDBJ whole genome shotgun (WGS) entry which is preliminary data.</text>
</comment>
<sequence>MATVEQRDDGWVATVPDGEQVLAHDPRSITWELREQLGARLGQAGSGAPQDIQLELTDASGRPVHGFVLLFVPLGAAGDYTAVRSSPPSGCRWFGAELPGLRCVRPGPTRLAAIADTVAELRAGYGLVAEASDLGFEKLWEWPPDPEHGTDLVAQLLLMAAQRAGQLGIGADELTGFLHAAHADRAAAGDR</sequence>
<organism evidence="1 2">
    <name type="scientific">Actinocatenispora comari</name>
    <dbReference type="NCBI Taxonomy" id="2807577"/>
    <lineage>
        <taxon>Bacteria</taxon>
        <taxon>Bacillati</taxon>
        <taxon>Actinomycetota</taxon>
        <taxon>Actinomycetes</taxon>
        <taxon>Micromonosporales</taxon>
        <taxon>Micromonosporaceae</taxon>
        <taxon>Actinocatenispora</taxon>
    </lineage>
</organism>
<protein>
    <submittedName>
        <fullName evidence="1">Uncharacterized protein</fullName>
    </submittedName>
</protein>
<evidence type="ECO:0000313" key="2">
    <source>
        <dbReference type="Proteomes" id="UP000614996"/>
    </source>
</evidence>
<dbReference type="AlphaFoldDB" id="A0A8J4AAB8"/>
<keyword evidence="2" id="KW-1185">Reference proteome</keyword>
<accession>A0A8J4AAB8</accession>
<proteinExistence type="predicted"/>
<evidence type="ECO:0000313" key="1">
    <source>
        <dbReference type="EMBL" id="GIL27223.1"/>
    </source>
</evidence>
<name>A0A8J4AAB8_9ACTN</name>
<reference evidence="2" key="1">
    <citation type="journal article" date="2021" name="Int. J. Syst. Evol. Microbiol.">
        <title>Actinocatenispora comari sp. nov., an endophytic actinomycete isolated from aerial parts of Comarum salesowianum.</title>
        <authorList>
            <person name="Oyunbileg N."/>
            <person name="Iizaka Y."/>
            <person name="Hamada M."/>
            <person name="Davaapurev B.O."/>
            <person name="Fukumoto A."/>
            <person name="Tsetseg B."/>
            <person name="Kato F."/>
            <person name="Tamura T."/>
            <person name="Batkhuu J."/>
            <person name="Anzai Y."/>
        </authorList>
    </citation>
    <scope>NUCLEOTIDE SEQUENCE [LARGE SCALE GENOMIC DNA]</scope>
    <source>
        <strain evidence="2">NUM-2625</strain>
    </source>
</reference>